<dbReference type="AlphaFoldDB" id="A0AAW0JQF6"/>
<reference evidence="2 3" key="1">
    <citation type="journal article" date="2018" name="Sci. Data">
        <title>The draft genome sequence of cork oak.</title>
        <authorList>
            <person name="Ramos A.M."/>
            <person name="Usie A."/>
            <person name="Barbosa P."/>
            <person name="Barros P.M."/>
            <person name="Capote T."/>
            <person name="Chaves I."/>
            <person name="Simoes F."/>
            <person name="Abreu I."/>
            <person name="Carrasquinho I."/>
            <person name="Faro C."/>
            <person name="Guimaraes J.B."/>
            <person name="Mendonca D."/>
            <person name="Nobrega F."/>
            <person name="Rodrigues L."/>
            <person name="Saibo N.J.M."/>
            <person name="Varela M.C."/>
            <person name="Egas C."/>
            <person name="Matos J."/>
            <person name="Miguel C.M."/>
            <person name="Oliveira M.M."/>
            <person name="Ricardo C.P."/>
            <person name="Goncalves S."/>
        </authorList>
    </citation>
    <scope>NUCLEOTIDE SEQUENCE [LARGE SCALE GENOMIC DNA]</scope>
    <source>
        <strain evidence="3">cv. HL8</strain>
    </source>
</reference>
<name>A0AAW0JQF6_QUESU</name>
<evidence type="ECO:0000313" key="3">
    <source>
        <dbReference type="Proteomes" id="UP000237347"/>
    </source>
</evidence>
<evidence type="ECO:0000313" key="2">
    <source>
        <dbReference type="EMBL" id="KAK7828818.1"/>
    </source>
</evidence>
<dbReference type="Pfam" id="PF00627">
    <property type="entry name" value="UBA"/>
    <property type="match status" value="1"/>
</dbReference>
<organism evidence="2 3">
    <name type="scientific">Quercus suber</name>
    <name type="common">Cork oak</name>
    <dbReference type="NCBI Taxonomy" id="58331"/>
    <lineage>
        <taxon>Eukaryota</taxon>
        <taxon>Viridiplantae</taxon>
        <taxon>Streptophyta</taxon>
        <taxon>Embryophyta</taxon>
        <taxon>Tracheophyta</taxon>
        <taxon>Spermatophyta</taxon>
        <taxon>Magnoliopsida</taxon>
        <taxon>eudicotyledons</taxon>
        <taxon>Gunneridae</taxon>
        <taxon>Pentapetalae</taxon>
        <taxon>rosids</taxon>
        <taxon>fabids</taxon>
        <taxon>Fagales</taxon>
        <taxon>Fagaceae</taxon>
        <taxon>Quercus</taxon>
    </lineage>
</organism>
<dbReference type="SUPFAM" id="SSF46934">
    <property type="entry name" value="UBA-like"/>
    <property type="match status" value="1"/>
</dbReference>
<dbReference type="InterPro" id="IPR009060">
    <property type="entry name" value="UBA-like_sf"/>
</dbReference>
<comment type="caution">
    <text evidence="2">The sequence shown here is derived from an EMBL/GenBank/DDBJ whole genome shotgun (WGS) entry which is preliminary data.</text>
</comment>
<dbReference type="PROSITE" id="PS50030">
    <property type="entry name" value="UBA"/>
    <property type="match status" value="1"/>
</dbReference>
<keyword evidence="3" id="KW-1185">Reference proteome</keyword>
<dbReference type="Proteomes" id="UP000237347">
    <property type="component" value="Unassembled WGS sequence"/>
</dbReference>
<dbReference type="Gene3D" id="1.10.8.10">
    <property type="entry name" value="DNA helicase RuvA subunit, C-terminal domain"/>
    <property type="match status" value="1"/>
</dbReference>
<dbReference type="InterPro" id="IPR015940">
    <property type="entry name" value="UBA"/>
</dbReference>
<accession>A0AAW0JQF6</accession>
<dbReference type="EMBL" id="PKMF04000495">
    <property type="protein sequence ID" value="KAK7828818.1"/>
    <property type="molecule type" value="Genomic_DNA"/>
</dbReference>
<evidence type="ECO:0000259" key="1">
    <source>
        <dbReference type="PROSITE" id="PS50030"/>
    </source>
</evidence>
<sequence length="180" mass="20509">MQVYDCAIEVPRLITCLFGVKMKAVRVVHSVWDARITGPLMDKGSQKKLRIEQIAKLKEWGSDNPDIEARFQFRTPDPLSNAAFGGSPRSLFFHGTLKRTPIRHRRPFQPDKLRYEQRVQKLVEMGFAEVAVRSALKDVNGGEILAIKMLRFAEGAWAGNDTNTKLETARSYIFRCSNKI</sequence>
<protein>
    <recommendedName>
        <fullName evidence="1">UBA domain-containing protein</fullName>
    </recommendedName>
</protein>
<proteinExistence type="predicted"/>
<feature type="domain" description="UBA" evidence="1">
    <location>
        <begin position="113"/>
        <end position="153"/>
    </location>
</feature>
<gene>
    <name evidence="2" type="ORF">CFP56_029935</name>
</gene>